<gene>
    <name evidence="1" type="ORF">B1806_11255</name>
</gene>
<organism evidence="1 2">
    <name type="scientific">Metallibacterium scheffleri</name>
    <dbReference type="NCBI Taxonomy" id="993689"/>
    <lineage>
        <taxon>Bacteria</taxon>
        <taxon>Pseudomonadati</taxon>
        <taxon>Pseudomonadota</taxon>
        <taxon>Gammaproteobacteria</taxon>
        <taxon>Lysobacterales</taxon>
        <taxon>Rhodanobacteraceae</taxon>
        <taxon>Metallibacterium</taxon>
    </lineage>
</organism>
<dbReference type="AlphaFoldDB" id="A0A4V3UT55"/>
<dbReference type="Proteomes" id="UP000307749">
    <property type="component" value="Unassembled WGS sequence"/>
</dbReference>
<evidence type="ECO:0000313" key="2">
    <source>
        <dbReference type="Proteomes" id="UP000307749"/>
    </source>
</evidence>
<reference evidence="1 2" key="1">
    <citation type="submission" date="2017-02" db="EMBL/GenBank/DDBJ databases">
        <title>Whole genome sequencing of Metallibacterium scheffleri DSM 24874 (T).</title>
        <authorList>
            <person name="Kumar S."/>
            <person name="Patil P."/>
            <person name="Patil P.B."/>
        </authorList>
    </citation>
    <scope>NUCLEOTIDE SEQUENCE [LARGE SCALE GENOMIC DNA]</scope>
    <source>
        <strain evidence="1 2">DSM 24874</strain>
    </source>
</reference>
<proteinExistence type="predicted"/>
<comment type="caution">
    <text evidence="1">The sequence shown here is derived from an EMBL/GenBank/DDBJ whole genome shotgun (WGS) entry which is preliminary data.</text>
</comment>
<keyword evidence="2" id="KW-1185">Reference proteome</keyword>
<sequence>MSPAITGAGPSGQFFARDFRGRGTRGLVTAFMRHLQRVRWPICADDLGHGVPEQPFPYGRLDG</sequence>
<dbReference type="EMBL" id="MWQO01000040">
    <property type="protein sequence ID" value="THD09301.1"/>
    <property type="molecule type" value="Genomic_DNA"/>
</dbReference>
<name>A0A4V3UT55_9GAMM</name>
<protein>
    <submittedName>
        <fullName evidence="1">Uncharacterized protein</fullName>
    </submittedName>
</protein>
<accession>A0A4V3UT55</accession>
<evidence type="ECO:0000313" key="1">
    <source>
        <dbReference type="EMBL" id="THD09301.1"/>
    </source>
</evidence>